<evidence type="ECO:0000313" key="2">
    <source>
        <dbReference type="Proteomes" id="UP001244341"/>
    </source>
</evidence>
<gene>
    <name evidence="1" type="ORF">OEZ85_005760</name>
</gene>
<keyword evidence="2" id="KW-1185">Reference proteome</keyword>
<reference evidence="1 2" key="1">
    <citation type="submission" date="2023-05" db="EMBL/GenBank/DDBJ databases">
        <title>A 100% complete, gapless, phased diploid assembly of the Scenedesmus obliquus UTEX 3031 genome.</title>
        <authorList>
            <person name="Biondi T.C."/>
            <person name="Hanschen E.R."/>
            <person name="Kwon T."/>
            <person name="Eng W."/>
            <person name="Kruse C.P.S."/>
            <person name="Koehler S.I."/>
            <person name="Kunde Y."/>
            <person name="Gleasner C.D."/>
            <person name="You Mak K.T."/>
            <person name="Polle J."/>
            <person name="Hovde B.T."/>
            <person name="Starkenburg S.R."/>
        </authorList>
    </citation>
    <scope>NUCLEOTIDE SEQUENCE [LARGE SCALE GENOMIC DNA]</scope>
    <source>
        <strain evidence="1 2">DOE0152z</strain>
    </source>
</reference>
<sequence length="178" mass="19227">MLVLPLPLHLACSVCDPAGLPAYSSMAAALPASIKVHTAHSNDGSAVIDQEAVLQGSSISVALPQLQAGVLHPAMVIKYWRQRGLAEDFGVLFGFAVKAYVRQVPFRWFCPLLAADVLINIAGCLKHGMLLHWLLPRYCAALLLPLALAAAQQVQGRRQFCARHGIEVQPGCRWLPGM</sequence>
<accession>A0ABY8UF12</accession>
<organism evidence="1 2">
    <name type="scientific">Tetradesmus obliquus</name>
    <name type="common">Green alga</name>
    <name type="synonym">Acutodesmus obliquus</name>
    <dbReference type="NCBI Taxonomy" id="3088"/>
    <lineage>
        <taxon>Eukaryota</taxon>
        <taxon>Viridiplantae</taxon>
        <taxon>Chlorophyta</taxon>
        <taxon>core chlorophytes</taxon>
        <taxon>Chlorophyceae</taxon>
        <taxon>CS clade</taxon>
        <taxon>Sphaeropleales</taxon>
        <taxon>Scenedesmaceae</taxon>
        <taxon>Tetradesmus</taxon>
    </lineage>
</organism>
<proteinExistence type="predicted"/>
<name>A0ABY8UF12_TETOB</name>
<dbReference type="EMBL" id="CP126218">
    <property type="protein sequence ID" value="WIA19857.1"/>
    <property type="molecule type" value="Genomic_DNA"/>
</dbReference>
<dbReference type="Proteomes" id="UP001244341">
    <property type="component" value="Chromosome 11b"/>
</dbReference>
<evidence type="ECO:0000313" key="1">
    <source>
        <dbReference type="EMBL" id="WIA19857.1"/>
    </source>
</evidence>
<protein>
    <submittedName>
        <fullName evidence="1">Uncharacterized protein</fullName>
    </submittedName>
</protein>